<dbReference type="GO" id="GO:0006355">
    <property type="term" value="P:regulation of DNA-templated transcription"/>
    <property type="evidence" value="ECO:0007669"/>
    <property type="project" value="InterPro"/>
</dbReference>
<evidence type="ECO:0000256" key="4">
    <source>
        <dbReference type="ARBA" id="ARBA00022813"/>
    </source>
</evidence>
<name>A0A327NVJ5_9BACT</name>
<dbReference type="GO" id="GO:0006281">
    <property type="term" value="P:DNA repair"/>
    <property type="evidence" value="ECO:0007669"/>
    <property type="project" value="UniProtKB-KW"/>
</dbReference>
<dbReference type="EMBL" id="QLII01000001">
    <property type="protein sequence ID" value="RAI78623.1"/>
    <property type="molecule type" value="Genomic_DNA"/>
</dbReference>
<comment type="caution">
    <text evidence="9">The sequence shown here is derived from an EMBL/GenBank/DDBJ whole genome shotgun (WGS) entry which is preliminary data.</text>
</comment>
<dbReference type="SUPFAM" id="SSF51306">
    <property type="entry name" value="LexA/Signal peptidase"/>
    <property type="match status" value="1"/>
</dbReference>
<gene>
    <name evidence="9" type="ORF">HMF3257_26515</name>
</gene>
<keyword evidence="6" id="KW-0742">SOS response</keyword>
<feature type="domain" description="Peptidase S24/S26A/S26B/S26C" evidence="8">
    <location>
        <begin position="27"/>
        <end position="142"/>
    </location>
</feature>
<organism evidence="9 10">
    <name type="scientific">Spirosoma telluris</name>
    <dbReference type="NCBI Taxonomy" id="2183553"/>
    <lineage>
        <taxon>Bacteria</taxon>
        <taxon>Pseudomonadati</taxon>
        <taxon>Bacteroidota</taxon>
        <taxon>Cytophagia</taxon>
        <taxon>Cytophagales</taxon>
        <taxon>Cytophagaceae</taxon>
        <taxon>Spirosoma</taxon>
    </lineage>
</organism>
<dbReference type="PANTHER" id="PTHR33516:SF2">
    <property type="entry name" value="LEXA REPRESSOR-RELATED"/>
    <property type="match status" value="1"/>
</dbReference>
<dbReference type="GO" id="GO:0016787">
    <property type="term" value="F:hydrolase activity"/>
    <property type="evidence" value="ECO:0007669"/>
    <property type="project" value="UniProtKB-KW"/>
</dbReference>
<dbReference type="NCBIfam" id="NF007621">
    <property type="entry name" value="PRK10276.1"/>
    <property type="match status" value="1"/>
</dbReference>
<evidence type="ECO:0000259" key="8">
    <source>
        <dbReference type="Pfam" id="PF00717"/>
    </source>
</evidence>
<evidence type="ECO:0000256" key="3">
    <source>
        <dbReference type="ARBA" id="ARBA00022801"/>
    </source>
</evidence>
<dbReference type="Proteomes" id="UP000249016">
    <property type="component" value="Unassembled WGS sequence"/>
</dbReference>
<comment type="similarity">
    <text evidence="1 7">Belongs to the peptidase S24 family.</text>
</comment>
<evidence type="ECO:0000313" key="10">
    <source>
        <dbReference type="Proteomes" id="UP000249016"/>
    </source>
</evidence>
<dbReference type="Gene3D" id="2.10.109.10">
    <property type="entry name" value="Umud Fragment, subunit A"/>
    <property type="match status" value="1"/>
</dbReference>
<sequence>MIDTIDPIHPHDIVQVTAASKHAIPFFLALVQAGFPSPAENYVERVCSLDDLCIIHPEATYFVRVAGESMMGDRIYPGDVLIVDSALKPADGSVVVVWLNGEYCVKRFVRKEALVLLESSNEKYAPIYVHPDQDEFTVLGVVTFVIFKPAKYVRPR</sequence>
<dbReference type="RefSeq" id="WP_111346878.1">
    <property type="nucleotide sequence ID" value="NZ_QLII01000001.1"/>
</dbReference>
<evidence type="ECO:0000256" key="1">
    <source>
        <dbReference type="ARBA" id="ARBA00007484"/>
    </source>
</evidence>
<proteinExistence type="inferred from homology"/>
<keyword evidence="2" id="KW-0227">DNA damage</keyword>
<dbReference type="CDD" id="cd06529">
    <property type="entry name" value="S24_LexA-like"/>
    <property type="match status" value="1"/>
</dbReference>
<dbReference type="InterPro" id="IPR036286">
    <property type="entry name" value="LexA/Signal_pep-like_sf"/>
</dbReference>
<dbReference type="AlphaFoldDB" id="A0A327NVJ5"/>
<protein>
    <submittedName>
        <fullName evidence="9">DNA repair protein</fullName>
    </submittedName>
</protein>
<dbReference type="InterPro" id="IPR050077">
    <property type="entry name" value="LexA_repressor"/>
</dbReference>
<dbReference type="GO" id="GO:0003677">
    <property type="term" value="F:DNA binding"/>
    <property type="evidence" value="ECO:0007669"/>
    <property type="project" value="InterPro"/>
</dbReference>
<keyword evidence="4 7" id="KW-0068">Autocatalytic cleavage</keyword>
<dbReference type="InterPro" id="IPR015927">
    <property type="entry name" value="Peptidase_S24_S26A/B/C"/>
</dbReference>
<keyword evidence="5" id="KW-0234">DNA repair</keyword>
<evidence type="ECO:0000313" key="9">
    <source>
        <dbReference type="EMBL" id="RAI78623.1"/>
    </source>
</evidence>
<keyword evidence="10" id="KW-1185">Reference proteome</keyword>
<dbReference type="Pfam" id="PF00717">
    <property type="entry name" value="Peptidase_S24"/>
    <property type="match status" value="1"/>
</dbReference>
<keyword evidence="3 7" id="KW-0378">Hydrolase</keyword>
<reference evidence="9 10" key="1">
    <citation type="submission" date="2018-06" db="EMBL/GenBank/DDBJ databases">
        <title>Spirosoma sp. HMF3257 Genome sequencing and assembly.</title>
        <authorList>
            <person name="Kang H."/>
            <person name="Cha I."/>
            <person name="Kim H."/>
            <person name="Kang J."/>
            <person name="Joh K."/>
        </authorList>
    </citation>
    <scope>NUCLEOTIDE SEQUENCE [LARGE SCALE GENOMIC DNA]</scope>
    <source>
        <strain evidence="9 10">HMF3257</strain>
    </source>
</reference>
<evidence type="ECO:0000256" key="6">
    <source>
        <dbReference type="ARBA" id="ARBA00023236"/>
    </source>
</evidence>
<dbReference type="InterPro" id="IPR039418">
    <property type="entry name" value="LexA-like"/>
</dbReference>
<evidence type="ECO:0000256" key="2">
    <source>
        <dbReference type="ARBA" id="ARBA00022763"/>
    </source>
</evidence>
<evidence type="ECO:0000256" key="5">
    <source>
        <dbReference type="ARBA" id="ARBA00023204"/>
    </source>
</evidence>
<accession>A0A327NVJ5</accession>
<dbReference type="PRINTS" id="PR00726">
    <property type="entry name" value="LEXASERPTASE"/>
</dbReference>
<dbReference type="InterPro" id="IPR006197">
    <property type="entry name" value="Peptidase_S24_LexA"/>
</dbReference>
<dbReference type="PANTHER" id="PTHR33516">
    <property type="entry name" value="LEXA REPRESSOR"/>
    <property type="match status" value="1"/>
</dbReference>
<dbReference type="GO" id="GO:0009432">
    <property type="term" value="P:SOS response"/>
    <property type="evidence" value="ECO:0007669"/>
    <property type="project" value="UniProtKB-KW"/>
</dbReference>
<dbReference type="OrthoDB" id="9787787at2"/>
<evidence type="ECO:0000256" key="7">
    <source>
        <dbReference type="RuleBase" id="RU003991"/>
    </source>
</evidence>